<proteinExistence type="predicted"/>
<dbReference type="Proteomes" id="UP001500339">
    <property type="component" value="Unassembled WGS sequence"/>
</dbReference>
<dbReference type="PROSITE" id="PS00409">
    <property type="entry name" value="PROKAR_NTER_METHYL"/>
    <property type="match status" value="1"/>
</dbReference>
<dbReference type="RefSeq" id="WP_343768776.1">
    <property type="nucleotide sequence ID" value="NZ_BAAACF010000001.1"/>
</dbReference>
<accession>A0ABN1IYM5</accession>
<dbReference type="EMBL" id="BAAACF010000001">
    <property type="protein sequence ID" value="GAA0723832.1"/>
    <property type="molecule type" value="Genomic_DNA"/>
</dbReference>
<sequence length="149" mass="17157">MKKGFTLIELIISIGIVSIIFITVGKNLVLQLSNYKYSISNHKEELYIDQAFLFIEGKIKEGDNIKVLKTSNSDEIEITTRDRSDYIKLYKDKIIISYGKSSYATINNILIGVKGFVVTEVENTIYIKIILSDRKEYERCFGIRKETDL</sequence>
<evidence type="ECO:0000313" key="2">
    <source>
        <dbReference type="EMBL" id="GAA0723832.1"/>
    </source>
</evidence>
<organism evidence="2 3">
    <name type="scientific">Clostridium malenominatum</name>
    <dbReference type="NCBI Taxonomy" id="1539"/>
    <lineage>
        <taxon>Bacteria</taxon>
        <taxon>Bacillati</taxon>
        <taxon>Bacillota</taxon>
        <taxon>Clostridia</taxon>
        <taxon>Eubacteriales</taxon>
        <taxon>Clostridiaceae</taxon>
        <taxon>Clostridium</taxon>
    </lineage>
</organism>
<keyword evidence="1" id="KW-0472">Membrane</keyword>
<evidence type="ECO:0008006" key="4">
    <source>
        <dbReference type="Google" id="ProtNLM"/>
    </source>
</evidence>
<keyword evidence="1" id="KW-1133">Transmembrane helix</keyword>
<dbReference type="Pfam" id="PF07963">
    <property type="entry name" value="N_methyl"/>
    <property type="match status" value="1"/>
</dbReference>
<feature type="transmembrane region" description="Helical" evidence="1">
    <location>
        <begin position="7"/>
        <end position="25"/>
    </location>
</feature>
<gene>
    <name evidence="2" type="ORF">GCM10008905_16930</name>
</gene>
<dbReference type="InterPro" id="IPR012902">
    <property type="entry name" value="N_methyl_site"/>
</dbReference>
<name>A0ABN1IYM5_9CLOT</name>
<evidence type="ECO:0000256" key="1">
    <source>
        <dbReference type="SAM" id="Phobius"/>
    </source>
</evidence>
<keyword evidence="3" id="KW-1185">Reference proteome</keyword>
<dbReference type="NCBIfam" id="TIGR02532">
    <property type="entry name" value="IV_pilin_GFxxxE"/>
    <property type="match status" value="1"/>
</dbReference>
<reference evidence="2 3" key="1">
    <citation type="journal article" date="2019" name="Int. J. Syst. Evol. Microbiol.">
        <title>The Global Catalogue of Microorganisms (GCM) 10K type strain sequencing project: providing services to taxonomists for standard genome sequencing and annotation.</title>
        <authorList>
            <consortium name="The Broad Institute Genomics Platform"/>
            <consortium name="The Broad Institute Genome Sequencing Center for Infectious Disease"/>
            <person name="Wu L."/>
            <person name="Ma J."/>
        </authorList>
    </citation>
    <scope>NUCLEOTIDE SEQUENCE [LARGE SCALE GENOMIC DNA]</scope>
    <source>
        <strain evidence="2 3">JCM 1405</strain>
    </source>
</reference>
<keyword evidence="1" id="KW-0812">Transmembrane</keyword>
<protein>
    <recommendedName>
        <fullName evidence="4">Prepilin-type N-terminal cleavage/methylation domain-containing protein</fullName>
    </recommendedName>
</protein>
<evidence type="ECO:0000313" key="3">
    <source>
        <dbReference type="Proteomes" id="UP001500339"/>
    </source>
</evidence>
<comment type="caution">
    <text evidence="2">The sequence shown here is derived from an EMBL/GenBank/DDBJ whole genome shotgun (WGS) entry which is preliminary data.</text>
</comment>